<dbReference type="Pfam" id="PF04954">
    <property type="entry name" value="SIP"/>
    <property type="match status" value="1"/>
</dbReference>
<dbReference type="OrthoDB" id="3211041at2"/>
<organism evidence="2 3">
    <name type="scientific">Streptosporangium roseum (strain ATCC 12428 / DSM 43021 / JCM 3005 / KCTC 9067 / NCIMB 10171 / NRRL 2505 / NI 9100)</name>
    <dbReference type="NCBI Taxonomy" id="479432"/>
    <lineage>
        <taxon>Bacteria</taxon>
        <taxon>Bacillati</taxon>
        <taxon>Actinomycetota</taxon>
        <taxon>Actinomycetes</taxon>
        <taxon>Streptosporangiales</taxon>
        <taxon>Streptosporangiaceae</taxon>
        <taxon>Streptosporangium</taxon>
    </lineage>
</organism>
<dbReference type="PANTHER" id="PTHR30157:SF0">
    <property type="entry name" value="NADPH-DEPENDENT FERRIC-CHELATE REDUCTASE"/>
    <property type="match status" value="1"/>
</dbReference>
<sequence>MIDPYRIFHVRVSRLSRLSPTFMRVTFTGDDLDLFADNGLDQRIKLILPLPEHGLAPLPADSDWYARWRELPDELRNPVRTYTARAVRPGLREVDVDIVMHELHDDAGPAARWACDARPGDEAALFGPDARHDGDHGGAEFRLPAENGPVLLAGDETAVPAIAAILERMPRHCSGEALLEVPHEADVLDVDAPSGLAVTWLPRDGSGHGSRLVPAVRAAAGRLLPSLPSSRQFTDVDVDVEELWEVPEEEEGQEAPATRPMYAWLAGEAAVIRTLRRHLVAERGLDRRSVAFMGYWRMGRSEQYE</sequence>
<dbReference type="InterPro" id="IPR039374">
    <property type="entry name" value="SIP_fam"/>
</dbReference>
<protein>
    <submittedName>
        <fullName evidence="2">FAD-binding 9 siderophore-interacting domain protein</fullName>
    </submittedName>
</protein>
<dbReference type="PANTHER" id="PTHR30157">
    <property type="entry name" value="FERRIC REDUCTASE, NADPH-DEPENDENT"/>
    <property type="match status" value="1"/>
</dbReference>
<keyword evidence="3" id="KW-1185">Reference proteome</keyword>
<proteinExistence type="predicted"/>
<dbReference type="KEGG" id="sro:Sros_3473"/>
<dbReference type="Gene3D" id="2.40.30.10">
    <property type="entry name" value="Translation factors"/>
    <property type="match status" value="1"/>
</dbReference>
<dbReference type="RefSeq" id="WP_012890153.1">
    <property type="nucleotide sequence ID" value="NC_013595.1"/>
</dbReference>
<dbReference type="STRING" id="479432.Sros_3473"/>
<dbReference type="eggNOG" id="COG2375">
    <property type="taxonomic scope" value="Bacteria"/>
</dbReference>
<dbReference type="InterPro" id="IPR007037">
    <property type="entry name" value="SIP_rossman_dom"/>
</dbReference>
<accession>D2BF48</accession>
<dbReference type="HOGENOM" id="CLU_040923_2_0_11"/>
<dbReference type="CDD" id="cd06193">
    <property type="entry name" value="siderophore_interacting"/>
    <property type="match status" value="1"/>
</dbReference>
<dbReference type="AlphaFoldDB" id="D2BF48"/>
<dbReference type="InterPro" id="IPR017927">
    <property type="entry name" value="FAD-bd_FR_type"/>
</dbReference>
<gene>
    <name evidence="2" type="ordered locus">Sros_3473</name>
</gene>
<dbReference type="PROSITE" id="PS51384">
    <property type="entry name" value="FAD_FR"/>
    <property type="match status" value="1"/>
</dbReference>
<name>D2BF48_STRRD</name>
<feature type="domain" description="FAD-binding FR-type" evidence="1">
    <location>
        <begin position="5"/>
        <end position="135"/>
    </location>
</feature>
<dbReference type="InterPro" id="IPR039261">
    <property type="entry name" value="FNR_nucleotide-bd"/>
</dbReference>
<reference evidence="2 3" key="1">
    <citation type="journal article" date="2010" name="Stand. Genomic Sci.">
        <title>Complete genome sequence of Streptosporangium roseum type strain (NI 9100).</title>
        <authorList>
            <person name="Nolan M."/>
            <person name="Sikorski J."/>
            <person name="Jando M."/>
            <person name="Lucas S."/>
            <person name="Lapidus A."/>
            <person name="Glavina Del Rio T."/>
            <person name="Chen F."/>
            <person name="Tice H."/>
            <person name="Pitluck S."/>
            <person name="Cheng J.F."/>
            <person name="Chertkov O."/>
            <person name="Sims D."/>
            <person name="Meincke L."/>
            <person name="Brettin T."/>
            <person name="Han C."/>
            <person name="Detter J.C."/>
            <person name="Bruce D."/>
            <person name="Goodwin L."/>
            <person name="Land M."/>
            <person name="Hauser L."/>
            <person name="Chang Y.J."/>
            <person name="Jeffries C.D."/>
            <person name="Ivanova N."/>
            <person name="Mavromatis K."/>
            <person name="Mikhailova N."/>
            <person name="Chen A."/>
            <person name="Palaniappan K."/>
            <person name="Chain P."/>
            <person name="Rohde M."/>
            <person name="Goker M."/>
            <person name="Bristow J."/>
            <person name="Eisen J.A."/>
            <person name="Markowitz V."/>
            <person name="Hugenholtz P."/>
            <person name="Kyrpides N.C."/>
            <person name="Klenk H.P."/>
        </authorList>
    </citation>
    <scope>NUCLEOTIDE SEQUENCE [LARGE SCALE GENOMIC DNA]</scope>
    <source>
        <strain evidence="3">ATCC 12428 / DSM 43021 / JCM 3005 / NI 9100</strain>
    </source>
</reference>
<dbReference type="Gene3D" id="3.40.50.80">
    <property type="entry name" value="Nucleotide-binding domain of ferredoxin-NADP reductase (FNR) module"/>
    <property type="match status" value="1"/>
</dbReference>
<evidence type="ECO:0000313" key="3">
    <source>
        <dbReference type="Proteomes" id="UP000002029"/>
    </source>
</evidence>
<evidence type="ECO:0000313" key="2">
    <source>
        <dbReference type="EMBL" id="ACZ86409.1"/>
    </source>
</evidence>
<dbReference type="GO" id="GO:0016491">
    <property type="term" value="F:oxidoreductase activity"/>
    <property type="evidence" value="ECO:0007669"/>
    <property type="project" value="InterPro"/>
</dbReference>
<dbReference type="SUPFAM" id="SSF63380">
    <property type="entry name" value="Riboflavin synthase domain-like"/>
    <property type="match status" value="1"/>
</dbReference>
<dbReference type="Pfam" id="PF08021">
    <property type="entry name" value="FAD_binding_9"/>
    <property type="match status" value="1"/>
</dbReference>
<dbReference type="EMBL" id="CP001814">
    <property type="protein sequence ID" value="ACZ86409.1"/>
    <property type="molecule type" value="Genomic_DNA"/>
</dbReference>
<dbReference type="Proteomes" id="UP000002029">
    <property type="component" value="Chromosome"/>
</dbReference>
<dbReference type="InterPro" id="IPR017938">
    <property type="entry name" value="Riboflavin_synthase-like_b-brl"/>
</dbReference>
<dbReference type="InterPro" id="IPR013113">
    <property type="entry name" value="SIP_FAD-bd"/>
</dbReference>
<evidence type="ECO:0000259" key="1">
    <source>
        <dbReference type="PROSITE" id="PS51384"/>
    </source>
</evidence>